<comment type="caution">
    <text evidence="7">The sequence shown here is derived from an EMBL/GenBank/DDBJ whole genome shotgun (WGS) entry which is preliminary data.</text>
</comment>
<accession>A0A502L334</accession>
<dbReference type="RefSeq" id="WP_140602649.1">
    <property type="nucleotide sequence ID" value="NZ_SAWY01000013.1"/>
</dbReference>
<dbReference type="Proteomes" id="UP000315303">
    <property type="component" value="Unassembled WGS sequence"/>
</dbReference>
<feature type="transmembrane region" description="Helical" evidence="5">
    <location>
        <begin position="59"/>
        <end position="80"/>
    </location>
</feature>
<feature type="transmembrane region" description="Helical" evidence="5">
    <location>
        <begin position="12"/>
        <end position="31"/>
    </location>
</feature>
<gene>
    <name evidence="7" type="primary">rrtA</name>
    <name evidence="7" type="ORF">EPA86_06650</name>
</gene>
<evidence type="ECO:0000256" key="2">
    <source>
        <dbReference type="ARBA" id="ARBA00022692"/>
    </source>
</evidence>
<organism evidence="7 8">
    <name type="scientific">Litorilituus lipolyticus</name>
    <dbReference type="NCBI Taxonomy" id="2491017"/>
    <lineage>
        <taxon>Bacteria</taxon>
        <taxon>Pseudomonadati</taxon>
        <taxon>Pseudomonadota</taxon>
        <taxon>Gammaproteobacteria</taxon>
        <taxon>Alteromonadales</taxon>
        <taxon>Colwelliaceae</taxon>
        <taxon>Litorilituus</taxon>
    </lineage>
</organism>
<feature type="transmembrane region" description="Helical" evidence="5">
    <location>
        <begin position="115"/>
        <end position="135"/>
    </location>
</feature>
<feature type="transmembrane region" description="Helical" evidence="5">
    <location>
        <begin position="167"/>
        <end position="193"/>
    </location>
</feature>
<dbReference type="PANTHER" id="PTHR43731">
    <property type="entry name" value="RHOMBOID PROTEASE"/>
    <property type="match status" value="1"/>
</dbReference>
<evidence type="ECO:0000259" key="6">
    <source>
        <dbReference type="Pfam" id="PF01694"/>
    </source>
</evidence>
<dbReference type="InterPro" id="IPR023826">
    <property type="entry name" value="Rhom-like_SP_proteobac"/>
</dbReference>
<dbReference type="GO" id="GO:0004252">
    <property type="term" value="F:serine-type endopeptidase activity"/>
    <property type="evidence" value="ECO:0007669"/>
    <property type="project" value="InterPro"/>
</dbReference>
<dbReference type="PANTHER" id="PTHR43731:SF16">
    <property type="entry name" value="RHOMBOSORTASE"/>
    <property type="match status" value="1"/>
</dbReference>
<keyword evidence="8" id="KW-1185">Reference proteome</keyword>
<proteinExistence type="predicted"/>
<evidence type="ECO:0000313" key="7">
    <source>
        <dbReference type="EMBL" id="TPH16413.1"/>
    </source>
</evidence>
<feature type="transmembrane region" description="Helical" evidence="5">
    <location>
        <begin position="92"/>
        <end position="109"/>
    </location>
</feature>
<evidence type="ECO:0000313" key="8">
    <source>
        <dbReference type="Proteomes" id="UP000315303"/>
    </source>
</evidence>
<dbReference type="SUPFAM" id="SSF144091">
    <property type="entry name" value="Rhomboid-like"/>
    <property type="match status" value="1"/>
</dbReference>
<dbReference type="NCBIfam" id="TIGR03902">
    <property type="entry name" value="rhom_GG_sort"/>
    <property type="match status" value="1"/>
</dbReference>
<comment type="subcellular location">
    <subcellularLocation>
        <location evidence="1">Membrane</location>
        <topology evidence="1">Multi-pass membrane protein</topology>
    </subcellularLocation>
</comment>
<feature type="domain" description="Peptidase S54 rhomboid" evidence="6">
    <location>
        <begin position="49"/>
        <end position="191"/>
    </location>
</feature>
<evidence type="ECO:0000256" key="4">
    <source>
        <dbReference type="ARBA" id="ARBA00023136"/>
    </source>
</evidence>
<evidence type="ECO:0000256" key="5">
    <source>
        <dbReference type="SAM" id="Phobius"/>
    </source>
</evidence>
<protein>
    <submittedName>
        <fullName evidence="7">Rhombosortase</fullName>
        <ecNumber evidence="7">3.4.21.-</ecNumber>
    </submittedName>
</protein>
<dbReference type="GO" id="GO:0016020">
    <property type="term" value="C:membrane"/>
    <property type="evidence" value="ECO:0007669"/>
    <property type="project" value="UniProtKB-SubCell"/>
</dbReference>
<dbReference type="InterPro" id="IPR035952">
    <property type="entry name" value="Rhomboid-like_sf"/>
</dbReference>
<sequence>MKIALKNIPLSFHQYAIVLVIALLSITAFLFDELLSGNLIFHRQAIISGEYWRLLTGHIFHTNGFHLMLNLSAMCLLWFIHGHFYNLKNYSVLLLFTALCTSLALLYLSPDIIQYVGLSGVLHGVFVWGAVMDIYEKEKTGYLLFIGVWLKIAHEQIYGASEEVSSLINASVAIDAHLWGAIFGLVFALYTVVQKKNK</sequence>
<dbReference type="Pfam" id="PF01694">
    <property type="entry name" value="Rhomboid"/>
    <property type="match status" value="1"/>
</dbReference>
<reference evidence="7 8" key="1">
    <citation type="submission" date="2019-01" db="EMBL/GenBank/DDBJ databases">
        <title>Litorilituus lipolytica sp. nov., isolated from intertidal sand of the Yellow Sea in China.</title>
        <authorList>
            <person name="Liu A."/>
        </authorList>
    </citation>
    <scope>NUCLEOTIDE SEQUENCE [LARGE SCALE GENOMIC DNA]</scope>
    <source>
        <strain evidence="7 8">RZ04</strain>
    </source>
</reference>
<dbReference type="EC" id="3.4.21.-" evidence="7"/>
<dbReference type="OrthoDB" id="196054at2"/>
<keyword evidence="7" id="KW-0378">Hydrolase</keyword>
<keyword evidence="3 5" id="KW-1133">Transmembrane helix</keyword>
<dbReference type="InterPro" id="IPR022764">
    <property type="entry name" value="Peptidase_S54_rhomboid_dom"/>
</dbReference>
<dbReference type="Gene3D" id="1.20.1540.10">
    <property type="entry name" value="Rhomboid-like"/>
    <property type="match status" value="1"/>
</dbReference>
<evidence type="ECO:0000256" key="3">
    <source>
        <dbReference type="ARBA" id="ARBA00022989"/>
    </source>
</evidence>
<name>A0A502L334_9GAMM</name>
<evidence type="ECO:0000256" key="1">
    <source>
        <dbReference type="ARBA" id="ARBA00004141"/>
    </source>
</evidence>
<keyword evidence="4 5" id="KW-0472">Membrane</keyword>
<dbReference type="AlphaFoldDB" id="A0A502L334"/>
<dbReference type="InterPro" id="IPR050925">
    <property type="entry name" value="Rhomboid_protease_S54"/>
</dbReference>
<keyword evidence="2 5" id="KW-0812">Transmembrane</keyword>
<dbReference type="EMBL" id="SAWY01000013">
    <property type="protein sequence ID" value="TPH16413.1"/>
    <property type="molecule type" value="Genomic_DNA"/>
</dbReference>